<protein>
    <recommendedName>
        <fullName evidence="6">SseB protein N-terminal domain-containing protein</fullName>
    </recommendedName>
</protein>
<comment type="caution">
    <text evidence="4">The sequence shown here is derived from an EMBL/GenBank/DDBJ whole genome shotgun (WGS) entry which is preliminary data.</text>
</comment>
<dbReference type="Pfam" id="PF07179">
    <property type="entry name" value="SseB"/>
    <property type="match status" value="1"/>
</dbReference>
<evidence type="ECO:0008006" key="6">
    <source>
        <dbReference type="Google" id="ProtNLM"/>
    </source>
</evidence>
<keyword evidence="5" id="KW-1185">Reference proteome</keyword>
<dbReference type="InterPro" id="IPR027945">
    <property type="entry name" value="SseB_C"/>
</dbReference>
<dbReference type="RefSeq" id="WP_345225266.1">
    <property type="nucleotide sequence ID" value="NZ_BAABHA010000010.1"/>
</dbReference>
<accession>A0ABP8J505</accession>
<dbReference type="Pfam" id="PF14581">
    <property type="entry name" value="SseB_C"/>
    <property type="match status" value="1"/>
</dbReference>
<evidence type="ECO:0000259" key="2">
    <source>
        <dbReference type="Pfam" id="PF07179"/>
    </source>
</evidence>
<feature type="region of interest" description="Disordered" evidence="1">
    <location>
        <begin position="1"/>
        <end position="47"/>
    </location>
</feature>
<gene>
    <name evidence="4" type="ORF">GCM10023186_28260</name>
</gene>
<feature type="domain" description="SseB protein C-terminal" evidence="3">
    <location>
        <begin position="216"/>
        <end position="319"/>
    </location>
</feature>
<evidence type="ECO:0000313" key="4">
    <source>
        <dbReference type="EMBL" id="GAA4385164.1"/>
    </source>
</evidence>
<name>A0ABP8J505_9BACT</name>
<dbReference type="InterPro" id="IPR009839">
    <property type="entry name" value="SseB_N"/>
</dbReference>
<dbReference type="Proteomes" id="UP001500454">
    <property type="component" value="Unassembled WGS sequence"/>
</dbReference>
<evidence type="ECO:0000256" key="1">
    <source>
        <dbReference type="SAM" id="MobiDB-lite"/>
    </source>
</evidence>
<evidence type="ECO:0000259" key="3">
    <source>
        <dbReference type="Pfam" id="PF14581"/>
    </source>
</evidence>
<organism evidence="4 5">
    <name type="scientific">Hymenobacter koreensis</name>
    <dbReference type="NCBI Taxonomy" id="1084523"/>
    <lineage>
        <taxon>Bacteria</taxon>
        <taxon>Pseudomonadati</taxon>
        <taxon>Bacteroidota</taxon>
        <taxon>Cytophagia</taxon>
        <taxon>Cytophagales</taxon>
        <taxon>Hymenobacteraceae</taxon>
        <taxon>Hymenobacter</taxon>
    </lineage>
</organism>
<evidence type="ECO:0000313" key="5">
    <source>
        <dbReference type="Proteomes" id="UP001500454"/>
    </source>
</evidence>
<reference evidence="5" key="1">
    <citation type="journal article" date="2019" name="Int. J. Syst. Evol. Microbiol.">
        <title>The Global Catalogue of Microorganisms (GCM) 10K type strain sequencing project: providing services to taxonomists for standard genome sequencing and annotation.</title>
        <authorList>
            <consortium name="The Broad Institute Genomics Platform"/>
            <consortium name="The Broad Institute Genome Sequencing Center for Infectious Disease"/>
            <person name="Wu L."/>
            <person name="Ma J."/>
        </authorList>
    </citation>
    <scope>NUCLEOTIDE SEQUENCE [LARGE SCALE GENOMIC DNA]</scope>
    <source>
        <strain evidence="5">JCM 17924</strain>
    </source>
</reference>
<feature type="domain" description="SseB protein N-terminal" evidence="2">
    <location>
        <begin position="83"/>
        <end position="197"/>
    </location>
</feature>
<sequence length="322" mass="35356">MGLFDFLKKKSENPAAPAPAPVTPADLPLTPEAPKPASGPRYQRPSFATEAPMQAQPVMPNIPPPPPLPNMPPMPPFEPTTALEEAMLRAAQEPDMRLVFYHELLQAQLLVLTVQPEGTAPGEVIITEGTEVQLHVLHDGRIPVFSSEERIYEGGAQPTEVHFLRIQGDALFRMVAAAECVLNPFSPFGKLLVAQELDDLLSGRIFGQPEGQEAPQVQLHPVTELPEGMAQDLQQFCAAHAHIKASHLAVMQLAGQQAPPRLLLAFDVEGDDMDFLQELGPVLKNYLSEQDAIDVVRLSPDPNEPLTQYFNQQEPLYQRQSA</sequence>
<proteinExistence type="predicted"/>
<dbReference type="EMBL" id="BAABHA010000010">
    <property type="protein sequence ID" value="GAA4385164.1"/>
    <property type="molecule type" value="Genomic_DNA"/>
</dbReference>
<feature type="compositionally biased region" description="Basic and acidic residues" evidence="1">
    <location>
        <begin position="1"/>
        <end position="12"/>
    </location>
</feature>